<keyword evidence="2" id="KW-1185">Reference proteome</keyword>
<dbReference type="AlphaFoldDB" id="A0A225UWA5"/>
<comment type="caution">
    <text evidence="1">The sequence shown here is derived from an EMBL/GenBank/DDBJ whole genome shotgun (WGS) entry which is preliminary data.</text>
</comment>
<dbReference type="EMBL" id="NBNE01011186">
    <property type="protein sequence ID" value="OWY96816.1"/>
    <property type="molecule type" value="Genomic_DNA"/>
</dbReference>
<gene>
    <name evidence="1" type="ORF">PHMEG_00032818</name>
</gene>
<evidence type="ECO:0000313" key="1">
    <source>
        <dbReference type="EMBL" id="OWY96816.1"/>
    </source>
</evidence>
<name>A0A225UWA5_9STRA</name>
<organism evidence="1 2">
    <name type="scientific">Phytophthora megakarya</name>
    <dbReference type="NCBI Taxonomy" id="4795"/>
    <lineage>
        <taxon>Eukaryota</taxon>
        <taxon>Sar</taxon>
        <taxon>Stramenopiles</taxon>
        <taxon>Oomycota</taxon>
        <taxon>Peronosporomycetes</taxon>
        <taxon>Peronosporales</taxon>
        <taxon>Peronosporaceae</taxon>
        <taxon>Phytophthora</taxon>
    </lineage>
</organism>
<evidence type="ECO:0000313" key="2">
    <source>
        <dbReference type="Proteomes" id="UP000198211"/>
    </source>
</evidence>
<feature type="non-terminal residue" evidence="1">
    <location>
        <position position="1"/>
    </location>
</feature>
<dbReference type="Proteomes" id="UP000198211">
    <property type="component" value="Unassembled WGS sequence"/>
</dbReference>
<protein>
    <submittedName>
        <fullName evidence="1">Uncharacterized protein</fullName>
    </submittedName>
</protein>
<sequence length="63" mass="7102">VFGIESTLENWTLLSHNIEDLYILLVPLKQEVKSLVADVGGIATTMVATIRNEFPHLMHTEPR</sequence>
<proteinExistence type="predicted"/>
<accession>A0A225UWA5</accession>
<reference evidence="2" key="1">
    <citation type="submission" date="2017-03" db="EMBL/GenBank/DDBJ databases">
        <title>Phytopthora megakarya and P. palmivora, two closely related causual agents of cacao black pod achieved similar genome size and gene model numbers by different mechanisms.</title>
        <authorList>
            <person name="Ali S."/>
            <person name="Shao J."/>
            <person name="Larry D.J."/>
            <person name="Kronmiller B."/>
            <person name="Shen D."/>
            <person name="Strem M.D."/>
            <person name="Melnick R.L."/>
            <person name="Guiltinan M.J."/>
            <person name="Tyler B.M."/>
            <person name="Meinhardt L.W."/>
            <person name="Bailey B.A."/>
        </authorList>
    </citation>
    <scope>NUCLEOTIDE SEQUENCE [LARGE SCALE GENOMIC DNA]</scope>
    <source>
        <strain evidence="2">zdho120</strain>
    </source>
</reference>